<dbReference type="Proteomes" id="UP000285343">
    <property type="component" value="Unassembled WGS sequence"/>
</dbReference>
<proteinExistence type="predicted"/>
<dbReference type="PROSITE" id="PS51819">
    <property type="entry name" value="VOC"/>
    <property type="match status" value="1"/>
</dbReference>
<feature type="domain" description="VOC" evidence="1">
    <location>
        <begin position="11"/>
        <end position="129"/>
    </location>
</feature>
<dbReference type="Pfam" id="PF00903">
    <property type="entry name" value="Glyoxalase"/>
    <property type="match status" value="1"/>
</dbReference>
<evidence type="ECO:0000313" key="2">
    <source>
        <dbReference type="EMBL" id="RGV42851.1"/>
    </source>
</evidence>
<dbReference type="AlphaFoldDB" id="A0A412XHN1"/>
<reference evidence="2 3" key="1">
    <citation type="submission" date="2018-08" db="EMBL/GenBank/DDBJ databases">
        <title>A genome reference for cultivated species of the human gut microbiota.</title>
        <authorList>
            <person name="Zou Y."/>
            <person name="Xue W."/>
            <person name="Luo G."/>
        </authorList>
    </citation>
    <scope>NUCLEOTIDE SEQUENCE [LARGE SCALE GENOMIC DNA]</scope>
    <source>
        <strain evidence="2 3">AF14-42</strain>
    </source>
</reference>
<dbReference type="RefSeq" id="WP_117866295.1">
    <property type="nucleotide sequence ID" value="NZ_QRZC01000008.1"/>
</dbReference>
<dbReference type="InterPro" id="IPR037523">
    <property type="entry name" value="VOC_core"/>
</dbReference>
<name>A0A412XHN1_BACUN</name>
<comment type="caution">
    <text evidence="2">The sequence shown here is derived from an EMBL/GenBank/DDBJ whole genome shotgun (WGS) entry which is preliminary data.</text>
</comment>
<gene>
    <name evidence="2" type="ORF">DWW14_07735</name>
</gene>
<evidence type="ECO:0000259" key="1">
    <source>
        <dbReference type="PROSITE" id="PS51819"/>
    </source>
</evidence>
<dbReference type="CDD" id="cd06587">
    <property type="entry name" value="VOC"/>
    <property type="match status" value="1"/>
</dbReference>
<dbReference type="Gene3D" id="3.10.180.10">
    <property type="entry name" value="2,3-Dihydroxybiphenyl 1,2-Dioxygenase, domain 1"/>
    <property type="match status" value="1"/>
</dbReference>
<dbReference type="SUPFAM" id="SSF54593">
    <property type="entry name" value="Glyoxalase/Bleomycin resistance protein/Dihydroxybiphenyl dioxygenase"/>
    <property type="match status" value="1"/>
</dbReference>
<sequence length="131" mass="14964">MEVLINNYCMGIQHIGIPTINIESTVNFYEQLGFNVVLRTQNKNQNVAFLELKNLIIEAYEESSTPQISGAIDHFSIDVTHIEAIFEYLQVLGVKILDAGINQLPFWDKGIKYFTILGPNQEKIEFCEIIK</sequence>
<evidence type="ECO:0000313" key="3">
    <source>
        <dbReference type="Proteomes" id="UP000285343"/>
    </source>
</evidence>
<dbReference type="InterPro" id="IPR004360">
    <property type="entry name" value="Glyas_Fos-R_dOase_dom"/>
</dbReference>
<accession>A0A412XHN1</accession>
<protein>
    <submittedName>
        <fullName evidence="2">VOC family protein</fullName>
    </submittedName>
</protein>
<dbReference type="InterPro" id="IPR029068">
    <property type="entry name" value="Glyas_Bleomycin-R_OHBP_Dase"/>
</dbReference>
<dbReference type="EMBL" id="QRZC01000008">
    <property type="protein sequence ID" value="RGV42851.1"/>
    <property type="molecule type" value="Genomic_DNA"/>
</dbReference>
<organism evidence="2 3">
    <name type="scientific">Bacteroides uniformis</name>
    <dbReference type="NCBI Taxonomy" id="820"/>
    <lineage>
        <taxon>Bacteria</taxon>
        <taxon>Pseudomonadati</taxon>
        <taxon>Bacteroidota</taxon>
        <taxon>Bacteroidia</taxon>
        <taxon>Bacteroidales</taxon>
        <taxon>Bacteroidaceae</taxon>
        <taxon>Bacteroides</taxon>
    </lineage>
</organism>